<dbReference type="RefSeq" id="WP_328236861.1">
    <property type="nucleotide sequence ID" value="NZ_JAROAS010000011.1"/>
</dbReference>
<name>A0ABU6NKW2_9BACI</name>
<evidence type="ECO:0000256" key="3">
    <source>
        <dbReference type="SAM" id="Phobius"/>
    </source>
</evidence>
<feature type="coiled-coil region" evidence="1">
    <location>
        <begin position="267"/>
        <end position="343"/>
    </location>
</feature>
<keyword evidence="3" id="KW-0472">Membrane</keyword>
<feature type="compositionally biased region" description="Gly residues" evidence="2">
    <location>
        <begin position="749"/>
        <end position="801"/>
    </location>
</feature>
<reference evidence="6 7" key="1">
    <citation type="submission" date="2023-03" db="EMBL/GenBank/DDBJ databases">
        <title>Bacillus Genome Sequencing.</title>
        <authorList>
            <person name="Dunlap C."/>
        </authorList>
    </citation>
    <scope>NUCLEOTIDE SEQUENCE [LARGE SCALE GENOMIC DNA]</scope>
    <source>
        <strain evidence="6 7">B-4107</strain>
    </source>
</reference>
<evidence type="ECO:0000313" key="7">
    <source>
        <dbReference type="Proteomes" id="UP001341820"/>
    </source>
</evidence>
<protein>
    <submittedName>
        <fullName evidence="6">TPM domain-containing protein</fullName>
    </submittedName>
</protein>
<evidence type="ECO:0000313" key="6">
    <source>
        <dbReference type="EMBL" id="MED4128048.1"/>
    </source>
</evidence>
<dbReference type="InterPro" id="IPR007621">
    <property type="entry name" value="TPM_dom"/>
</dbReference>
<dbReference type="Proteomes" id="UP001341820">
    <property type="component" value="Unassembled WGS sequence"/>
</dbReference>
<dbReference type="Gene3D" id="3.10.310.50">
    <property type="match status" value="1"/>
</dbReference>
<feature type="transmembrane region" description="Helical" evidence="3">
    <location>
        <begin position="156"/>
        <end position="176"/>
    </location>
</feature>
<dbReference type="EMBL" id="JAROAS010000011">
    <property type="protein sequence ID" value="MED4128048.1"/>
    <property type="molecule type" value="Genomic_DNA"/>
</dbReference>
<accession>A0ABU6NKW2</accession>
<evidence type="ECO:0000256" key="4">
    <source>
        <dbReference type="SAM" id="SignalP"/>
    </source>
</evidence>
<evidence type="ECO:0000256" key="2">
    <source>
        <dbReference type="SAM" id="MobiDB-lite"/>
    </source>
</evidence>
<evidence type="ECO:0000259" key="5">
    <source>
        <dbReference type="Pfam" id="PF04536"/>
    </source>
</evidence>
<comment type="caution">
    <text evidence="6">The sequence shown here is derived from an EMBL/GenBank/DDBJ whole genome shotgun (WGS) entry which is preliminary data.</text>
</comment>
<keyword evidence="7" id="KW-1185">Reference proteome</keyword>
<keyword evidence="1" id="KW-0175">Coiled coil</keyword>
<feature type="signal peptide" evidence="4">
    <location>
        <begin position="1"/>
        <end position="27"/>
    </location>
</feature>
<dbReference type="Pfam" id="PF04536">
    <property type="entry name" value="TPM_phosphatase"/>
    <property type="match status" value="1"/>
</dbReference>
<feature type="domain" description="TPM" evidence="5">
    <location>
        <begin position="31"/>
        <end position="148"/>
    </location>
</feature>
<proteinExistence type="predicted"/>
<feature type="chain" id="PRO_5045962238" evidence="4">
    <location>
        <begin position="28"/>
        <end position="807"/>
    </location>
</feature>
<evidence type="ECO:0000256" key="1">
    <source>
        <dbReference type="SAM" id="Coils"/>
    </source>
</evidence>
<organism evidence="6 7">
    <name type="scientific">Shouchella miscanthi</name>
    <dbReference type="NCBI Taxonomy" id="2598861"/>
    <lineage>
        <taxon>Bacteria</taxon>
        <taxon>Bacillati</taxon>
        <taxon>Bacillota</taxon>
        <taxon>Bacilli</taxon>
        <taxon>Bacillales</taxon>
        <taxon>Bacillaceae</taxon>
        <taxon>Shouchella</taxon>
    </lineage>
</organism>
<feature type="coiled-coil region" evidence="1">
    <location>
        <begin position="454"/>
        <end position="481"/>
    </location>
</feature>
<feature type="region of interest" description="Disordered" evidence="2">
    <location>
        <begin position="731"/>
        <end position="807"/>
    </location>
</feature>
<sequence>MNRRKQRIMLIFVVLCLVFMFPMQAFASVTVDDEANFFSAEEIAAIEAAANDTYFNYYVTTVEGTNGQSPSSAALEVIERVGSEGYHYSIFIDAEASEVYLNYIPNGEAESVIGNERNAVQIIDNEFLPAASTGEYGQGVINIMDHLERERTSGTVAAFLFVGALGIALIVSLFYLRAQKKKRLAHVHSLLDRQKRILADVLKPYHEAKERVELSRGNTQQLFIDKQEELFAILTNAQEQEQELKTWLDGAGKKKKNDVLQATVDFTNSITAQEEQLETKKEQLKEMFDQELKISGLIKAIEEKVTGIRDTLEEMKRKTNLPYTYLESDIQAAEEKMAEMSAADDSLDYLYAAQLAEAAEEACATAETHVDQIKTLLAKEAELIERIDKQGREIDQIVEREQLRLKEEDPHALLEAARQAHSQLHHAIEVGNAKEAIHIYDSMDAAINDALQRVKQLLVYRDETKRELSELQESMRSIRLDPESFRIQMDKVRHTYHSSHWHSIESDYHEATNLYDRMLHTMNDVDKMLQLDSQEYKKANQTMQDLLAQYKTLTELHGQSFYLFDRLEQQKQSLYREARAMNDDIQSLEHQLHHHRLRFNSHRIEELYRSVTNAIRLLDVTPIQLFSVEDELEHVKQEFPYVQKEVQSFIQDKERLEREWRDVSSSYQHMSRKLGLNFSQSTFKRRYDESARQVDYLITEGQFASAKREIDLTRRLVDEMRDEERRMARKAAQTAAVLHTVNRNNNRGSRGGGSGGSRGGGFGGSGGSRGGGFGGSGGSGGSRGGGRSMGGRGGGSSFRGKGGGRKF</sequence>
<feature type="coiled-coil region" evidence="1">
    <location>
        <begin position="529"/>
        <end position="591"/>
    </location>
</feature>
<keyword evidence="4" id="KW-0732">Signal</keyword>
<gene>
    <name evidence="6" type="ORF">P5F74_07875</name>
</gene>
<keyword evidence="3" id="KW-1133">Transmembrane helix</keyword>
<keyword evidence="3" id="KW-0812">Transmembrane</keyword>